<evidence type="ECO:0000259" key="3">
    <source>
        <dbReference type="Pfam" id="PF16220"/>
    </source>
</evidence>
<dbReference type="PANTHER" id="PTHR30273:SF2">
    <property type="entry name" value="PROTEIN FECR"/>
    <property type="match status" value="1"/>
</dbReference>
<feature type="domain" description="FecR N-terminal" evidence="3">
    <location>
        <begin position="18"/>
        <end position="58"/>
    </location>
</feature>
<evidence type="ECO:0000256" key="1">
    <source>
        <dbReference type="SAM" id="Phobius"/>
    </source>
</evidence>
<dbReference type="EMBL" id="JACZZA010000005">
    <property type="protein sequence ID" value="MBE1160742.1"/>
    <property type="molecule type" value="Genomic_DNA"/>
</dbReference>
<dbReference type="Pfam" id="PF04773">
    <property type="entry name" value="FecR"/>
    <property type="match status" value="1"/>
</dbReference>
<dbReference type="RefSeq" id="WP_192555599.1">
    <property type="nucleotide sequence ID" value="NZ_JACZZA010000005.1"/>
</dbReference>
<dbReference type="InterPro" id="IPR006860">
    <property type="entry name" value="FecR"/>
</dbReference>
<sequence>MNKHANFEARRHARRISEQAVAWYLEQQDHPSDRQQQAFLAWLRTSPAHVAEYLAVAQMHGDLKVAASMDTLSVMELAHRVKHESPVVMFPQLGAGPHAKETGRAARARPFALRIAAAAAVLLLMVASGMYWRGAGTAFHQRYMADATVKALDLPDGSLVQLDQHSVIEVQFDRHLRRIAVVSGHALFDVGKDPQRPLLVTVGGHVLQDIGTVFDVRHDAGGDTLTVISGRVRVWNAPKAWLADMQDFVGVPATGNHAIADLGAGQQIKLDPATDATAVQPAVLARTTAWLPTEIRFQHETVGEVARRFNAYTTTPLVIEDTQIAKLRISGVFHADNPEAFLAYLSSLPGVRVMQGHDRVRVMAAAEPPAGPHAL</sequence>
<dbReference type="Pfam" id="PF16220">
    <property type="entry name" value="DUF4880"/>
    <property type="match status" value="1"/>
</dbReference>
<gene>
    <name evidence="4" type="ORF">IGX34_10110</name>
</gene>
<dbReference type="Gene3D" id="2.60.120.1440">
    <property type="match status" value="1"/>
</dbReference>
<organism evidence="4 5">
    <name type="scientific">Dyella acidiphila</name>
    <dbReference type="NCBI Taxonomy" id="2775866"/>
    <lineage>
        <taxon>Bacteria</taxon>
        <taxon>Pseudomonadati</taxon>
        <taxon>Pseudomonadota</taxon>
        <taxon>Gammaproteobacteria</taxon>
        <taxon>Lysobacterales</taxon>
        <taxon>Rhodanobacteraceae</taxon>
        <taxon>Dyella</taxon>
    </lineage>
</organism>
<proteinExistence type="predicted"/>
<comment type="caution">
    <text evidence="4">The sequence shown here is derived from an EMBL/GenBank/DDBJ whole genome shotgun (WGS) entry which is preliminary data.</text>
</comment>
<reference evidence="4 5" key="1">
    <citation type="submission" date="2020-09" db="EMBL/GenBank/DDBJ databases">
        <title>Dyella sp. 7MK23 isolated from forest soil.</title>
        <authorList>
            <person name="Fu J."/>
        </authorList>
    </citation>
    <scope>NUCLEOTIDE SEQUENCE [LARGE SCALE GENOMIC DNA]</scope>
    <source>
        <strain evidence="4 5">7MK23</strain>
    </source>
</reference>
<evidence type="ECO:0000313" key="4">
    <source>
        <dbReference type="EMBL" id="MBE1160742.1"/>
    </source>
</evidence>
<feature type="transmembrane region" description="Helical" evidence="1">
    <location>
        <begin position="111"/>
        <end position="132"/>
    </location>
</feature>
<evidence type="ECO:0000259" key="2">
    <source>
        <dbReference type="Pfam" id="PF04773"/>
    </source>
</evidence>
<dbReference type="Proteomes" id="UP000651010">
    <property type="component" value="Unassembled WGS sequence"/>
</dbReference>
<name>A0ABR9G9M5_9GAMM</name>
<feature type="domain" description="FecR protein" evidence="2">
    <location>
        <begin position="151"/>
        <end position="233"/>
    </location>
</feature>
<dbReference type="InterPro" id="IPR012373">
    <property type="entry name" value="Ferrdict_sens_TM"/>
</dbReference>
<accession>A0ABR9G9M5</accession>
<protein>
    <submittedName>
        <fullName evidence="4">FecR domain-containing protein</fullName>
    </submittedName>
</protein>
<dbReference type="PANTHER" id="PTHR30273">
    <property type="entry name" value="PERIPLASMIC SIGNAL SENSOR AND SIGMA FACTOR ACTIVATOR FECR-RELATED"/>
    <property type="match status" value="1"/>
</dbReference>
<keyword evidence="1" id="KW-1133">Transmembrane helix</keyword>
<dbReference type="InterPro" id="IPR032623">
    <property type="entry name" value="FecR_N"/>
</dbReference>
<evidence type="ECO:0000313" key="5">
    <source>
        <dbReference type="Proteomes" id="UP000651010"/>
    </source>
</evidence>
<keyword evidence="1" id="KW-0472">Membrane</keyword>
<keyword evidence="1" id="KW-0812">Transmembrane</keyword>
<keyword evidence="5" id="KW-1185">Reference proteome</keyword>
<dbReference type="PIRSF" id="PIRSF018266">
    <property type="entry name" value="FecR"/>
    <property type="match status" value="1"/>
</dbReference>